<feature type="region of interest" description="Disordered" evidence="1">
    <location>
        <begin position="1"/>
        <end position="32"/>
    </location>
</feature>
<dbReference type="Proteomes" id="UP000830671">
    <property type="component" value="Chromosome 1"/>
</dbReference>
<dbReference type="KEGG" id="clup:CLUP02_00438"/>
<dbReference type="AlphaFoldDB" id="A0A9Q8W8B5"/>
<organism evidence="2 3">
    <name type="scientific">Colletotrichum lupini</name>
    <dbReference type="NCBI Taxonomy" id="145971"/>
    <lineage>
        <taxon>Eukaryota</taxon>
        <taxon>Fungi</taxon>
        <taxon>Dikarya</taxon>
        <taxon>Ascomycota</taxon>
        <taxon>Pezizomycotina</taxon>
        <taxon>Sordariomycetes</taxon>
        <taxon>Hypocreomycetidae</taxon>
        <taxon>Glomerellales</taxon>
        <taxon>Glomerellaceae</taxon>
        <taxon>Colletotrichum</taxon>
        <taxon>Colletotrichum acutatum species complex</taxon>
    </lineage>
</organism>
<sequence length="396" mass="43966">MSQLSEVPYRRSGGEVLSKPPPKAPIGEPAPRGEKAQILECLSETKITVSPGAGKSCRQFNVTDNPLAASALYKRSESDNPVFFCWACNMRKRGSIASRAHMLGSLNSEPIYLSRIRTSSASLWSVNHSIGPRLTAVEWNSAKTGWVSTQHHISTSDKRWQAPPPKKVVVNLGSSDVISMTVYFRENPVPSVTLSAKAVGSDAELEDPQGDVGSNAASSIPQFCHPSRGLYDTPACPSPSPLLSSLIPFRRDDEIHPSPRAWEKLPNGSRRLAIRSSLTNACEWMRCRWREVPTIPSTSRSSRLSLPCYRENCKIHEKKVLFHEQTRPFHCFFFCVFETIGRVAQQTDLILSRSTRPLELGTRPIITTRDIRTNIRHPQSADYCALDIKSLSSGPE</sequence>
<dbReference type="RefSeq" id="XP_049135443.1">
    <property type="nucleotide sequence ID" value="XM_049279486.1"/>
</dbReference>
<evidence type="ECO:0000313" key="2">
    <source>
        <dbReference type="EMBL" id="UQC73791.1"/>
    </source>
</evidence>
<accession>A0A9Q8W8B5</accession>
<dbReference type="GeneID" id="73334496"/>
<protein>
    <submittedName>
        <fullName evidence="2">Uncharacterized protein</fullName>
    </submittedName>
</protein>
<gene>
    <name evidence="2" type="ORF">CLUP02_00438</name>
</gene>
<proteinExistence type="predicted"/>
<evidence type="ECO:0000256" key="1">
    <source>
        <dbReference type="SAM" id="MobiDB-lite"/>
    </source>
</evidence>
<dbReference type="EMBL" id="CP019471">
    <property type="protein sequence ID" value="UQC73791.1"/>
    <property type="molecule type" value="Genomic_DNA"/>
</dbReference>
<name>A0A9Q8W8B5_9PEZI</name>
<evidence type="ECO:0000313" key="3">
    <source>
        <dbReference type="Proteomes" id="UP000830671"/>
    </source>
</evidence>
<keyword evidence="3" id="KW-1185">Reference proteome</keyword>
<reference evidence="2" key="1">
    <citation type="journal article" date="2021" name="Mol. Plant Microbe Interact.">
        <title>Complete Genome Sequence of the Plant-Pathogenic Fungus Colletotrichum lupini.</title>
        <authorList>
            <person name="Baroncelli R."/>
            <person name="Pensec F."/>
            <person name="Da Lio D."/>
            <person name="Boufleur T."/>
            <person name="Vicente I."/>
            <person name="Sarrocco S."/>
            <person name="Picot A."/>
            <person name="Baraldi E."/>
            <person name="Sukno S."/>
            <person name="Thon M."/>
            <person name="Le Floch G."/>
        </authorList>
    </citation>
    <scope>NUCLEOTIDE SEQUENCE</scope>
    <source>
        <strain evidence="2">IMI 504893</strain>
    </source>
</reference>